<dbReference type="AlphaFoldDB" id="A0A415DX44"/>
<evidence type="ECO:0000256" key="3">
    <source>
        <dbReference type="ARBA" id="ARBA00022692"/>
    </source>
</evidence>
<comment type="caution">
    <text evidence="7">The sequence shown here is derived from an EMBL/GenBank/DDBJ whole genome shotgun (WGS) entry which is preliminary data.</text>
</comment>
<dbReference type="InterPro" id="IPR000175">
    <property type="entry name" value="Na/ntran_symport"/>
</dbReference>
<dbReference type="InterPro" id="IPR037272">
    <property type="entry name" value="SNS_sf"/>
</dbReference>
<accession>A0A415DX44</accession>
<sequence length="468" mass="49960">MDKQKSNDKGQFKSNFGFLMAAVGSAVGLGNLWGFPYKMGNGGGFAFLILYLLMAIFIGYPCMLGEFSIGRKGQKAAIGSYEKLDKRFTFNGWIATIVPFFLLTFYCVLGGYVLKYLLANIGDIFGAGWGVNGADSGTYFGAFVGSGAPALIFTAIYIIVTVLIVMGGVSGGIEKFCTIAMPGLAILLIITVIRSCTLPGAAEGLEFIFKPNFEVFKGTGWITVLASAGGQIFFSLSLASACMIVYGSYLDKKENLEKNAILVPIMDTTVALLAALATIPATFAAGMEPAAGPGMLFVTLQTVFNSMGSAGPIFGTIFYLLVLFAALTSSIGMLEGAVSAFMDRAIDKGKKPSRAKISWSIIAITTIGSIIVAIDALGAGPLPKPFGLGTWLDAFDLFAEGFMMPGGCLIMTIILGWIHPNYIDDEVRHSSGYKSKAFVNFCLKWIAPIFLVFILVGQMNSFFAFGWF</sequence>
<dbReference type="GO" id="GO:0016020">
    <property type="term" value="C:membrane"/>
    <property type="evidence" value="ECO:0007669"/>
    <property type="project" value="UniProtKB-SubCell"/>
</dbReference>
<feature type="transmembrane region" description="Helical" evidence="6">
    <location>
        <begin position="438"/>
        <end position="459"/>
    </location>
</feature>
<dbReference type="PANTHER" id="PTHR42948">
    <property type="entry name" value="TRANSPORTER"/>
    <property type="match status" value="1"/>
</dbReference>
<feature type="transmembrane region" description="Helical" evidence="6">
    <location>
        <begin position="90"/>
        <end position="118"/>
    </location>
</feature>
<keyword evidence="5 6" id="KW-0472">Membrane</keyword>
<dbReference type="InterPro" id="IPR047218">
    <property type="entry name" value="YocR/YhdH-like"/>
</dbReference>
<keyword evidence="8" id="KW-1185">Reference proteome</keyword>
<evidence type="ECO:0000256" key="1">
    <source>
        <dbReference type="ARBA" id="ARBA00004141"/>
    </source>
</evidence>
<evidence type="ECO:0000256" key="4">
    <source>
        <dbReference type="ARBA" id="ARBA00022989"/>
    </source>
</evidence>
<evidence type="ECO:0000256" key="5">
    <source>
        <dbReference type="ARBA" id="ARBA00023136"/>
    </source>
</evidence>
<dbReference type="RefSeq" id="WP_118336375.1">
    <property type="nucleotide sequence ID" value="NZ_AP025567.1"/>
</dbReference>
<feature type="transmembrane region" description="Helical" evidence="6">
    <location>
        <begin position="12"/>
        <end position="33"/>
    </location>
</feature>
<proteinExistence type="predicted"/>
<dbReference type="PRINTS" id="PR00176">
    <property type="entry name" value="NANEUSMPORT"/>
</dbReference>
<reference evidence="7 8" key="1">
    <citation type="submission" date="2018-08" db="EMBL/GenBank/DDBJ databases">
        <title>A genome reference for cultivated species of the human gut microbiota.</title>
        <authorList>
            <person name="Zou Y."/>
            <person name="Xue W."/>
            <person name="Luo G."/>
        </authorList>
    </citation>
    <scope>NUCLEOTIDE SEQUENCE [LARGE SCALE GENOMIC DNA]</scope>
    <source>
        <strain evidence="7 8">AM07-24</strain>
    </source>
</reference>
<evidence type="ECO:0000256" key="6">
    <source>
        <dbReference type="SAM" id="Phobius"/>
    </source>
</evidence>
<dbReference type="PROSITE" id="PS50267">
    <property type="entry name" value="NA_NEUROTRAN_SYMP_3"/>
    <property type="match status" value="1"/>
</dbReference>
<feature type="transmembrane region" description="Helical" evidence="6">
    <location>
        <begin position="176"/>
        <end position="201"/>
    </location>
</feature>
<evidence type="ECO:0000313" key="8">
    <source>
        <dbReference type="Proteomes" id="UP000284841"/>
    </source>
</evidence>
<feature type="transmembrane region" description="Helical" evidence="6">
    <location>
        <begin position="357"/>
        <end position="377"/>
    </location>
</feature>
<feature type="transmembrane region" description="Helical" evidence="6">
    <location>
        <begin position="313"/>
        <end position="336"/>
    </location>
</feature>
<keyword evidence="4 6" id="KW-1133">Transmembrane helix</keyword>
<organism evidence="7 8">
    <name type="scientific">Emergencia timonensis</name>
    <dbReference type="NCBI Taxonomy" id="1776384"/>
    <lineage>
        <taxon>Bacteria</taxon>
        <taxon>Bacillati</taxon>
        <taxon>Bacillota</taxon>
        <taxon>Clostridia</taxon>
        <taxon>Peptostreptococcales</taxon>
        <taxon>Anaerovoracaceae</taxon>
        <taxon>Emergencia</taxon>
    </lineage>
</organism>
<feature type="transmembrane region" description="Helical" evidence="6">
    <location>
        <begin position="261"/>
        <end position="285"/>
    </location>
</feature>
<dbReference type="CDD" id="cd10336">
    <property type="entry name" value="SLC6sbd_Tyt1-Like"/>
    <property type="match status" value="1"/>
</dbReference>
<dbReference type="EMBL" id="QRMS01000005">
    <property type="protein sequence ID" value="RHJ85232.1"/>
    <property type="molecule type" value="Genomic_DNA"/>
</dbReference>
<keyword evidence="3 6" id="KW-0812">Transmembrane</keyword>
<dbReference type="Pfam" id="PF00209">
    <property type="entry name" value="SNF"/>
    <property type="match status" value="2"/>
</dbReference>
<gene>
    <name evidence="7" type="ORF">DW099_16170</name>
</gene>
<feature type="transmembrane region" description="Helical" evidence="6">
    <location>
        <begin position="221"/>
        <end position="249"/>
    </location>
</feature>
<protein>
    <submittedName>
        <fullName evidence="7">Sodium-dependent transporter</fullName>
    </submittedName>
</protein>
<feature type="transmembrane region" description="Helical" evidence="6">
    <location>
        <begin position="397"/>
        <end position="418"/>
    </location>
</feature>
<feature type="transmembrane region" description="Helical" evidence="6">
    <location>
        <begin position="138"/>
        <end position="164"/>
    </location>
</feature>
<name>A0A415DX44_9FIRM</name>
<dbReference type="SUPFAM" id="SSF161070">
    <property type="entry name" value="SNF-like"/>
    <property type="match status" value="1"/>
</dbReference>
<dbReference type="OrthoDB" id="9762833at2"/>
<dbReference type="Proteomes" id="UP000284841">
    <property type="component" value="Unassembled WGS sequence"/>
</dbReference>
<evidence type="ECO:0000256" key="2">
    <source>
        <dbReference type="ARBA" id="ARBA00022448"/>
    </source>
</evidence>
<dbReference type="PANTHER" id="PTHR42948:SF1">
    <property type="entry name" value="TRANSPORTER"/>
    <property type="match status" value="1"/>
</dbReference>
<dbReference type="NCBIfam" id="NF037979">
    <property type="entry name" value="Na_transp"/>
    <property type="match status" value="1"/>
</dbReference>
<evidence type="ECO:0000313" key="7">
    <source>
        <dbReference type="EMBL" id="RHJ85232.1"/>
    </source>
</evidence>
<keyword evidence="2" id="KW-0813">Transport</keyword>
<feature type="transmembrane region" description="Helical" evidence="6">
    <location>
        <begin position="45"/>
        <end position="69"/>
    </location>
</feature>
<comment type="subcellular location">
    <subcellularLocation>
        <location evidence="1">Membrane</location>
        <topology evidence="1">Multi-pass membrane protein</topology>
    </subcellularLocation>
</comment>